<feature type="compositionally biased region" description="Acidic residues" evidence="8">
    <location>
        <begin position="399"/>
        <end position="408"/>
    </location>
</feature>
<accession>A0ABP6T9S9</accession>
<keyword evidence="5 9" id="KW-1133">Transmembrane helix</keyword>
<feature type="transmembrane region" description="Helical" evidence="9">
    <location>
        <begin position="324"/>
        <end position="342"/>
    </location>
</feature>
<evidence type="ECO:0000256" key="9">
    <source>
        <dbReference type="SAM" id="Phobius"/>
    </source>
</evidence>
<organism evidence="10 11">
    <name type="scientific">Cryptosporangium minutisporangium</name>
    <dbReference type="NCBI Taxonomy" id="113569"/>
    <lineage>
        <taxon>Bacteria</taxon>
        <taxon>Bacillati</taxon>
        <taxon>Actinomycetota</taxon>
        <taxon>Actinomycetes</taxon>
        <taxon>Cryptosporangiales</taxon>
        <taxon>Cryptosporangiaceae</taxon>
        <taxon>Cryptosporangium</taxon>
    </lineage>
</organism>
<feature type="transmembrane region" description="Helical" evidence="9">
    <location>
        <begin position="354"/>
        <end position="372"/>
    </location>
</feature>
<feature type="transmembrane region" description="Helical" evidence="9">
    <location>
        <begin position="111"/>
        <end position="132"/>
    </location>
</feature>
<dbReference type="EMBL" id="BAAAYN010000062">
    <property type="protein sequence ID" value="GAA3396996.1"/>
    <property type="molecule type" value="Genomic_DNA"/>
</dbReference>
<dbReference type="Proteomes" id="UP001501676">
    <property type="component" value="Unassembled WGS sequence"/>
</dbReference>
<gene>
    <name evidence="10" type="ORF">GCM10020369_75620</name>
</gene>
<keyword evidence="3" id="KW-0808">Transferase</keyword>
<evidence type="ECO:0000313" key="11">
    <source>
        <dbReference type="Proteomes" id="UP001501676"/>
    </source>
</evidence>
<evidence type="ECO:0000256" key="4">
    <source>
        <dbReference type="ARBA" id="ARBA00022692"/>
    </source>
</evidence>
<evidence type="ECO:0000256" key="5">
    <source>
        <dbReference type="ARBA" id="ARBA00022989"/>
    </source>
</evidence>
<feature type="region of interest" description="Disordered" evidence="8">
    <location>
        <begin position="379"/>
        <end position="430"/>
    </location>
</feature>
<evidence type="ECO:0000313" key="10">
    <source>
        <dbReference type="EMBL" id="GAA3396996.1"/>
    </source>
</evidence>
<evidence type="ECO:0008006" key="12">
    <source>
        <dbReference type="Google" id="ProtNLM"/>
    </source>
</evidence>
<reference evidence="11" key="1">
    <citation type="journal article" date="2019" name="Int. J. Syst. Evol. Microbiol.">
        <title>The Global Catalogue of Microorganisms (GCM) 10K type strain sequencing project: providing services to taxonomists for standard genome sequencing and annotation.</title>
        <authorList>
            <consortium name="The Broad Institute Genomics Platform"/>
            <consortium name="The Broad Institute Genome Sequencing Center for Infectious Disease"/>
            <person name="Wu L."/>
            <person name="Ma J."/>
        </authorList>
    </citation>
    <scope>NUCLEOTIDE SEQUENCE [LARGE SCALE GENOMIC DNA]</scope>
    <source>
        <strain evidence="11">JCM 9458</strain>
    </source>
</reference>
<feature type="transmembrane region" description="Helical" evidence="9">
    <location>
        <begin position="156"/>
        <end position="185"/>
    </location>
</feature>
<keyword evidence="2" id="KW-1003">Cell membrane</keyword>
<evidence type="ECO:0000256" key="2">
    <source>
        <dbReference type="ARBA" id="ARBA00022475"/>
    </source>
</evidence>
<dbReference type="RefSeq" id="WP_345733124.1">
    <property type="nucleotide sequence ID" value="NZ_BAAAYN010000062.1"/>
</dbReference>
<name>A0ABP6T9S9_9ACTN</name>
<evidence type="ECO:0000256" key="7">
    <source>
        <dbReference type="ARBA" id="ARBA00024033"/>
    </source>
</evidence>
<keyword evidence="4 9" id="KW-0812">Transmembrane</keyword>
<feature type="transmembrane region" description="Helical" evidence="9">
    <location>
        <begin position="192"/>
        <end position="211"/>
    </location>
</feature>
<protein>
    <recommendedName>
        <fullName evidence="12">Mannosyltransferase related to Gpi18</fullName>
    </recommendedName>
</protein>
<keyword evidence="11" id="KW-1185">Reference proteome</keyword>
<sequence>MSVQRLRSIPASEWAVLAALVAIAVAARLVGRDYVTDDMRVFFDWYAHLQEHGWDSPVGNYNAPFLYLLMLAGWLPGELLFNLKAIFVVFDVVLAWFVYRIVALRYRGWRIPTAAALITVLMPTVVLNASMYGQCDSIWASFAVGALYFFLRDRPWLAVSFCALAYAFKPLGVFIFPVLALLLLAGLVRWRTLLIAPVVYVAIDVPIMLIGRDPIEVLTLYIHQLDDPKRLTRGGPTIYQFFDVRVGAVEMAAIGTLLAAAVVLGICWVLTATRTELDRTRIVTAAACFAILVPFLQPRMHERYFYLADVLTLVLAFYVPRRWYLPLIVQAGSFLSYLPFMLRGGPPGTYVDRKVLSALMLVALVIAAYELLRDVRGSRLLEPPPPDPEPAEAEKRDETPDERDEADERTEKDGKTEPGHRGTPSPLLAT</sequence>
<evidence type="ECO:0000256" key="6">
    <source>
        <dbReference type="ARBA" id="ARBA00023136"/>
    </source>
</evidence>
<evidence type="ECO:0000256" key="1">
    <source>
        <dbReference type="ARBA" id="ARBA00004651"/>
    </source>
</evidence>
<feature type="compositionally biased region" description="Basic and acidic residues" evidence="8">
    <location>
        <begin position="409"/>
        <end position="420"/>
    </location>
</feature>
<comment type="subcellular location">
    <subcellularLocation>
        <location evidence="1">Cell membrane</location>
        <topology evidence="1">Multi-pass membrane protein</topology>
    </subcellularLocation>
</comment>
<feature type="transmembrane region" description="Helical" evidence="9">
    <location>
        <begin position="79"/>
        <end position="99"/>
    </location>
</feature>
<feature type="transmembrane region" description="Helical" evidence="9">
    <location>
        <begin position="282"/>
        <end position="297"/>
    </location>
</feature>
<evidence type="ECO:0000256" key="8">
    <source>
        <dbReference type="SAM" id="MobiDB-lite"/>
    </source>
</evidence>
<proteinExistence type="inferred from homology"/>
<comment type="similarity">
    <text evidence="7">Belongs to the glycosyltransferase 87 family.</text>
</comment>
<dbReference type="InterPro" id="IPR018584">
    <property type="entry name" value="GT87"/>
</dbReference>
<feature type="transmembrane region" description="Helical" evidence="9">
    <location>
        <begin position="251"/>
        <end position="270"/>
    </location>
</feature>
<dbReference type="Pfam" id="PF09594">
    <property type="entry name" value="GT87"/>
    <property type="match status" value="1"/>
</dbReference>
<comment type="caution">
    <text evidence="10">The sequence shown here is derived from an EMBL/GenBank/DDBJ whole genome shotgun (WGS) entry which is preliminary data.</text>
</comment>
<keyword evidence="6 9" id="KW-0472">Membrane</keyword>
<evidence type="ECO:0000256" key="3">
    <source>
        <dbReference type="ARBA" id="ARBA00022679"/>
    </source>
</evidence>